<comment type="caution">
    <text evidence="4">The sequence shown here is derived from an EMBL/GenBank/DDBJ whole genome shotgun (WGS) entry which is preliminary data.</text>
</comment>
<dbReference type="EMBL" id="VTPC01006288">
    <property type="protein sequence ID" value="KAF2895053.1"/>
    <property type="molecule type" value="Genomic_DNA"/>
</dbReference>
<evidence type="ECO:0000256" key="1">
    <source>
        <dbReference type="PROSITE-ProRule" id="PRU00047"/>
    </source>
</evidence>
<dbReference type="AlphaFoldDB" id="A0A8K0D203"/>
<evidence type="ECO:0000259" key="3">
    <source>
        <dbReference type="PROSITE" id="PS50158"/>
    </source>
</evidence>
<keyword evidence="1" id="KW-0862">Zinc</keyword>
<evidence type="ECO:0000313" key="4">
    <source>
        <dbReference type="EMBL" id="KAF2895053.1"/>
    </source>
</evidence>
<protein>
    <recommendedName>
        <fullName evidence="3">CCHC-type domain-containing protein</fullName>
    </recommendedName>
</protein>
<feature type="domain" description="CCHC-type" evidence="3">
    <location>
        <begin position="291"/>
        <end position="306"/>
    </location>
</feature>
<gene>
    <name evidence="4" type="ORF">ILUMI_11119</name>
</gene>
<organism evidence="4 5">
    <name type="scientific">Ignelater luminosus</name>
    <name type="common">Cucubano</name>
    <name type="synonym">Pyrophorus luminosus</name>
    <dbReference type="NCBI Taxonomy" id="2038154"/>
    <lineage>
        <taxon>Eukaryota</taxon>
        <taxon>Metazoa</taxon>
        <taxon>Ecdysozoa</taxon>
        <taxon>Arthropoda</taxon>
        <taxon>Hexapoda</taxon>
        <taxon>Insecta</taxon>
        <taxon>Pterygota</taxon>
        <taxon>Neoptera</taxon>
        <taxon>Endopterygota</taxon>
        <taxon>Coleoptera</taxon>
        <taxon>Polyphaga</taxon>
        <taxon>Elateriformia</taxon>
        <taxon>Elateroidea</taxon>
        <taxon>Elateridae</taxon>
        <taxon>Agrypninae</taxon>
        <taxon>Pyrophorini</taxon>
        <taxon>Ignelater</taxon>
    </lineage>
</organism>
<dbReference type="OrthoDB" id="6775559at2759"/>
<proteinExistence type="predicted"/>
<dbReference type="PROSITE" id="PS50158">
    <property type="entry name" value="ZF_CCHC"/>
    <property type="match status" value="1"/>
</dbReference>
<accession>A0A8K0D203</accession>
<dbReference type="SUPFAM" id="SSF57756">
    <property type="entry name" value="Retrovirus zinc finger-like domains"/>
    <property type="match status" value="1"/>
</dbReference>
<keyword evidence="2" id="KW-0175">Coiled coil</keyword>
<name>A0A8K0D203_IGNLU</name>
<keyword evidence="1" id="KW-0479">Metal-binding</keyword>
<evidence type="ECO:0000313" key="5">
    <source>
        <dbReference type="Proteomes" id="UP000801492"/>
    </source>
</evidence>
<dbReference type="GO" id="GO:0003676">
    <property type="term" value="F:nucleic acid binding"/>
    <property type="evidence" value="ECO:0007669"/>
    <property type="project" value="InterPro"/>
</dbReference>
<dbReference type="InterPro" id="IPR036875">
    <property type="entry name" value="Znf_CCHC_sf"/>
</dbReference>
<dbReference type="Proteomes" id="UP000801492">
    <property type="component" value="Unassembled WGS sequence"/>
</dbReference>
<dbReference type="Gene3D" id="4.10.60.10">
    <property type="entry name" value="Zinc finger, CCHC-type"/>
    <property type="match status" value="1"/>
</dbReference>
<keyword evidence="1" id="KW-0863">Zinc-finger</keyword>
<reference evidence="4" key="1">
    <citation type="submission" date="2019-08" db="EMBL/GenBank/DDBJ databases">
        <title>The genome of the North American firefly Photinus pyralis.</title>
        <authorList>
            <consortium name="Photinus pyralis genome working group"/>
            <person name="Fallon T.R."/>
            <person name="Sander Lower S.E."/>
            <person name="Weng J.-K."/>
        </authorList>
    </citation>
    <scope>NUCLEOTIDE SEQUENCE</scope>
    <source>
        <strain evidence="4">TRF0915ILg1</strain>
        <tissue evidence="4">Whole body</tissue>
    </source>
</reference>
<dbReference type="InterPro" id="IPR001878">
    <property type="entry name" value="Znf_CCHC"/>
</dbReference>
<keyword evidence="5" id="KW-1185">Reference proteome</keyword>
<sequence length="359" mass="41015">MEDSLNNSNLDLVNNAEDLLNDRINNLSKIILKCIPGKSDSIKVEARKTCREATEKLRNHALEMLGMIRFLKIEYEKAIKEAVEIKNKSNITEKTTEKVEQLTIRKDMTYANIVTRKPEQTYAIKISTKNNKDLGQVEQLLKTNVQPSKLTVPIAKVKKIKTGEVIVECVNKKDIERLATVINTLQKLQSKEIIKGNPRLILNNIDKNLDKTTLLKIISKNNREVVESCGGIDSFKQQVKEKFRLGGRDKDRSVSVVLKVTSEARKEFLKRRIILEWESVYAKDYISLVQCYKCYRFGHKSDKCKESIQICGKCGNKGHDFQNCKSNDTNCIVCVRATGNKKGCKTDHNARDHKCHDEN</sequence>
<evidence type="ECO:0000256" key="2">
    <source>
        <dbReference type="SAM" id="Coils"/>
    </source>
</evidence>
<dbReference type="GO" id="GO:0008270">
    <property type="term" value="F:zinc ion binding"/>
    <property type="evidence" value="ECO:0007669"/>
    <property type="project" value="UniProtKB-KW"/>
</dbReference>
<feature type="coiled-coil region" evidence="2">
    <location>
        <begin position="43"/>
        <end position="88"/>
    </location>
</feature>